<dbReference type="eggNOG" id="ENOG5033JAV">
    <property type="taxonomic scope" value="Bacteria"/>
</dbReference>
<evidence type="ECO:0000313" key="3">
    <source>
        <dbReference type="Proteomes" id="UP000006844"/>
    </source>
</evidence>
<evidence type="ECO:0000259" key="1">
    <source>
        <dbReference type="Pfam" id="PF19811"/>
    </source>
</evidence>
<reference evidence="2 3" key="1">
    <citation type="journal article" date="2012" name="Stand. Genomic Sci.">
        <title>Complete genome sequence of Terriglobus saanensis type strain SP1PR4(T), an Acidobacteria from tundra soil.</title>
        <authorList>
            <person name="Rawat S.R."/>
            <person name="Mannisto M.K."/>
            <person name="Starovoytov V."/>
            <person name="Goodwin L."/>
            <person name="Nolan M."/>
            <person name="Hauser L."/>
            <person name="Land M."/>
            <person name="Davenport K.W."/>
            <person name="Woyke T."/>
            <person name="Haggblom M.M."/>
        </authorList>
    </citation>
    <scope>NUCLEOTIDE SEQUENCE</scope>
    <source>
        <strain evidence="3">ATCC BAA-1853 / DSM 23119 / SP1PR4</strain>
    </source>
</reference>
<organism evidence="2 3">
    <name type="scientific">Terriglobus saanensis (strain ATCC BAA-1853 / DSM 23119 / SP1PR4)</name>
    <dbReference type="NCBI Taxonomy" id="401053"/>
    <lineage>
        <taxon>Bacteria</taxon>
        <taxon>Pseudomonadati</taxon>
        <taxon>Acidobacteriota</taxon>
        <taxon>Terriglobia</taxon>
        <taxon>Terriglobales</taxon>
        <taxon>Acidobacteriaceae</taxon>
        <taxon>Terriglobus</taxon>
    </lineage>
</organism>
<dbReference type="AlphaFoldDB" id="E8UXR5"/>
<dbReference type="HOGENOM" id="CLU_930438_0_0_0"/>
<protein>
    <recommendedName>
        <fullName evidence="1">DUF6294 domain-containing protein</fullName>
    </recommendedName>
</protein>
<gene>
    <name evidence="2" type="ordered locus">AciPR4_2282</name>
</gene>
<dbReference type="InterPro" id="IPR046261">
    <property type="entry name" value="DUF6294"/>
</dbReference>
<dbReference type="Pfam" id="PF19811">
    <property type="entry name" value="DUF6294"/>
    <property type="match status" value="1"/>
</dbReference>
<feature type="domain" description="DUF6294" evidence="1">
    <location>
        <begin position="213"/>
        <end position="299"/>
    </location>
</feature>
<dbReference type="Proteomes" id="UP000006844">
    <property type="component" value="Chromosome"/>
</dbReference>
<name>E8UXR5_TERSS</name>
<evidence type="ECO:0000313" key="2">
    <source>
        <dbReference type="EMBL" id="ADV83081.1"/>
    </source>
</evidence>
<keyword evidence="3" id="KW-1185">Reference proteome</keyword>
<sequence length="299" mass="32847">MEEDAFVARWWMSILLLRIMIVQFSRLRYTSDVSDFRLLTDARFELSSRAHSSRSKGRIRMSFLSNKRSWLYSVALISLLLPFSVQCQPKPTPQAPVTATATPNPTDLNQCKAGVASACLTYSNALNSACGSAGSPAGQLFCARKASCYSDRSLGLSHGGGDRTPTIESCDAQGIGTDPFPGFVPAWQFHWGDDTNNGKPIRAGDCVLQSGVITIKNTGEIDYEGVTYTNHTSSGDIWHATFHFFDSDGVPLFNSATHDSPRMGDGNGGTVPRYKWNFQENFDKSLFKRIAKVTQTSQC</sequence>
<proteinExistence type="predicted"/>
<dbReference type="EMBL" id="CP002467">
    <property type="protein sequence ID" value="ADV83081.1"/>
    <property type="molecule type" value="Genomic_DNA"/>
</dbReference>
<accession>E8UXR5</accession>
<dbReference type="KEGG" id="tsa:AciPR4_2282"/>